<evidence type="ECO:0000256" key="1">
    <source>
        <dbReference type="SAM" id="MobiDB-lite"/>
    </source>
</evidence>
<organism evidence="2 3">
    <name type="scientific">Pseudoxanthomonas mexicana</name>
    <dbReference type="NCBI Taxonomy" id="128785"/>
    <lineage>
        <taxon>Bacteria</taxon>
        <taxon>Pseudomonadati</taxon>
        <taxon>Pseudomonadota</taxon>
        <taxon>Gammaproteobacteria</taxon>
        <taxon>Lysobacterales</taxon>
        <taxon>Lysobacteraceae</taxon>
        <taxon>Pseudoxanthomonas</taxon>
    </lineage>
</organism>
<accession>A0A7G9TD51</accession>
<gene>
    <name evidence="2" type="ORF">IAE60_00850</name>
</gene>
<dbReference type="AlphaFoldDB" id="A0A7G9TD51"/>
<feature type="region of interest" description="Disordered" evidence="1">
    <location>
        <begin position="81"/>
        <end position="105"/>
    </location>
</feature>
<reference evidence="2 3" key="1">
    <citation type="submission" date="2020-08" db="EMBL/GenBank/DDBJ databases">
        <title>Streptomycin Non-resistant strain, P. mexicana.</title>
        <authorList>
            <person name="Ganesh-Kumar S."/>
            <person name="Zhe T."/>
            <person name="Yu Z."/>
            <person name="Min Y."/>
        </authorList>
    </citation>
    <scope>NUCLEOTIDE SEQUENCE [LARGE SCALE GENOMIC DNA]</scope>
    <source>
        <strain evidence="2 3">GTZY2</strain>
    </source>
</reference>
<proteinExistence type="predicted"/>
<dbReference type="RefSeq" id="WP_187573497.1">
    <property type="nucleotide sequence ID" value="NZ_CP060731.1"/>
</dbReference>
<evidence type="ECO:0000313" key="3">
    <source>
        <dbReference type="Proteomes" id="UP000515838"/>
    </source>
</evidence>
<dbReference type="GeneID" id="81469491"/>
<evidence type="ECO:0000313" key="2">
    <source>
        <dbReference type="EMBL" id="QNN78026.1"/>
    </source>
</evidence>
<dbReference type="EMBL" id="CP060731">
    <property type="protein sequence ID" value="QNN78026.1"/>
    <property type="molecule type" value="Genomic_DNA"/>
</dbReference>
<name>A0A7G9TD51_PSEMX</name>
<protein>
    <recommendedName>
        <fullName evidence="4">DUF2188 domain-containing protein</fullName>
    </recommendedName>
</protein>
<sequence>MSVRTIVEHGCPLTVQTLERVDALGATYWQARAMFRTASGQARVDVVTRTRHATREAAERAALALARDNGWGRAQVVAAACGGERSGSAPRPLQESHDRPRRTPS</sequence>
<evidence type="ECO:0008006" key="4">
    <source>
        <dbReference type="Google" id="ProtNLM"/>
    </source>
</evidence>
<dbReference type="Proteomes" id="UP000515838">
    <property type="component" value="Chromosome"/>
</dbReference>